<feature type="region of interest" description="Disordered" evidence="6">
    <location>
        <begin position="571"/>
        <end position="591"/>
    </location>
</feature>
<dbReference type="Pfam" id="PF21936">
    <property type="entry name" value="Pcf11_C"/>
    <property type="match status" value="1"/>
</dbReference>
<keyword evidence="5" id="KW-0630">Potassium</keyword>
<dbReference type="EMBL" id="JACYCD010000048">
    <property type="protein sequence ID" value="KAF8709083.1"/>
    <property type="molecule type" value="Genomic_DNA"/>
</dbReference>
<dbReference type="GO" id="GO:0006014">
    <property type="term" value="P:D-ribose metabolic process"/>
    <property type="evidence" value="ECO:0007669"/>
    <property type="project" value="InterPro"/>
</dbReference>
<feature type="compositionally biased region" description="Polar residues" evidence="6">
    <location>
        <begin position="770"/>
        <end position="781"/>
    </location>
</feature>
<evidence type="ECO:0000256" key="4">
    <source>
        <dbReference type="ARBA" id="ARBA00022842"/>
    </source>
</evidence>
<evidence type="ECO:0000256" key="5">
    <source>
        <dbReference type="ARBA" id="ARBA00022958"/>
    </source>
</evidence>
<dbReference type="PROSITE" id="PS51391">
    <property type="entry name" value="CID"/>
    <property type="match status" value="1"/>
</dbReference>
<keyword evidence="2" id="KW-0479">Metal-binding</keyword>
<dbReference type="SMART" id="SM00582">
    <property type="entry name" value="RPR"/>
    <property type="match status" value="1"/>
</dbReference>
<reference evidence="8" key="1">
    <citation type="submission" date="2020-09" db="EMBL/GenBank/DDBJ databases">
        <title>Comparative genome analyses of four rice-infecting Rhizoctonia solani isolates reveal extensive enrichment of homogalacturonan modification genes.</title>
        <authorList>
            <person name="Lee D.-Y."/>
            <person name="Jeon J."/>
            <person name="Kim K.-T."/>
            <person name="Cheong K."/>
            <person name="Song H."/>
            <person name="Choi G."/>
            <person name="Ko J."/>
            <person name="Opiyo S.O."/>
            <person name="Zuo S."/>
            <person name="Madhav S."/>
            <person name="Lee Y.-H."/>
            <person name="Wang G.-L."/>
        </authorList>
    </citation>
    <scope>NUCLEOTIDE SEQUENCE</scope>
    <source>
        <strain evidence="8">AG1-IA WGL</strain>
    </source>
</reference>
<dbReference type="SUPFAM" id="SSF48464">
    <property type="entry name" value="ENTH/VHS domain"/>
    <property type="match status" value="1"/>
</dbReference>
<dbReference type="GO" id="GO:0005849">
    <property type="term" value="C:mRNA cleavage factor complex"/>
    <property type="evidence" value="ECO:0007669"/>
    <property type="project" value="TreeGrafter"/>
</dbReference>
<dbReference type="InterPro" id="IPR045154">
    <property type="entry name" value="PCF11-like"/>
</dbReference>
<dbReference type="AlphaFoldDB" id="A0A8H7HY86"/>
<evidence type="ECO:0000256" key="3">
    <source>
        <dbReference type="ARBA" id="ARBA00022777"/>
    </source>
</evidence>
<dbReference type="OrthoDB" id="2129491at2759"/>
<dbReference type="Gene3D" id="1.25.40.90">
    <property type="match status" value="2"/>
</dbReference>
<accession>A0A8H7HY86</accession>
<dbReference type="GO" id="GO:0004747">
    <property type="term" value="F:ribokinase activity"/>
    <property type="evidence" value="ECO:0007669"/>
    <property type="project" value="InterPro"/>
</dbReference>
<protein>
    <submittedName>
        <fullName evidence="8">RPR protein</fullName>
    </submittedName>
</protein>
<feature type="compositionally biased region" description="Polar residues" evidence="6">
    <location>
        <begin position="582"/>
        <end position="591"/>
    </location>
</feature>
<dbReference type="InterPro" id="IPR002139">
    <property type="entry name" value="Ribo/fructo_kinase"/>
</dbReference>
<dbReference type="GO" id="GO:0031124">
    <property type="term" value="P:mRNA 3'-end processing"/>
    <property type="evidence" value="ECO:0007669"/>
    <property type="project" value="InterPro"/>
</dbReference>
<sequence length="1037" mass="112450">MVATTPIAPNLPGANQAVSVAASGSAVEFAGSVGSDGAWLKEFLKERGVGTDLMLVHPGKPSGRAIIQTTPEGENAIFLFPGTNHASYPADSPALQPYHTHLLLQNEILLSDTVETLSAAYQQGIVSIFNPSPMLSPEELRLFPWEKLSILVVNQGEARSLLDALGKQNQKLADSEGKVILDALYALPALSGLSGIVVTLGGSGAVASFSTPSGRETIQLPAAQVKVIDTTGAGDTFLGYLCGSLMRVSGKTWDISQLREALKRSIVAASLSTERPGAMSSIPSNLEVETQLATYHSYQHGIKNWRSQAGHPTATTTSRLQAKSSVLQSLCPKARYTIQRMAYVRGYHNAHMGGPHAQAYPPANHYPQAYYQQQPQQPQPFPDNIRDPVAFHHMFNEQLATLTFNSKAIIQHLGYISKLYANSPMAPVIAESIERQIHKIVWPAKVPTPARDDDAAYVCILLYRHPPLDHYFVIEKNFRICADSFWQVPAAIKLPPFYLLDSIAKNIGQPYISYFTNFIVRLFLDTYHAVDAPTRGKMEEMLVTWRTAQYGRELFGQNVQLAIERGVWGSGAADTRSGPGPSRQQTKPNINQVLLELDVTLSSKERMLAANPNDRETASHIDVLVQLRSLVQSRTASDEELAAILTQLRSLAKSSAAAQPPPPPPVPAPAPAPHYPYQQQQASAPPPAPAPAPTPASYYQKPPSHTSTPLAPAPAPSFDLAALLKTASAASTPTPPNPVETPKPPAAAPIIPSDLLKNLISAGLLTLPPSDQTSASVQPTTAKEKQAVSGKTEDYDETILGVDIQLTAASIQRERPQMANLLYNRLPLQCKQCALRFPAGEAGKKSMEDHLDLHFKQNRKARENTGRGHSRSWFVSRNDWIHGARDAGESVTTVKAQAAAAEERLAKLRESYVVVPPGEEAKPALCPICKESIKSEYLEDDEEWVWRNAVNVKGQIYHATCFDEAGQVGSLASRLRLEMGATGGHSRSRSLTPERLPASPLTRSPGGTIRVAGVKRKAEDEVNVKVEPGLSPKRIAV</sequence>
<dbReference type="GO" id="GO:0003729">
    <property type="term" value="F:mRNA binding"/>
    <property type="evidence" value="ECO:0007669"/>
    <property type="project" value="InterPro"/>
</dbReference>
<feature type="compositionally biased region" description="Pro residues" evidence="6">
    <location>
        <begin position="659"/>
        <end position="674"/>
    </location>
</feature>
<evidence type="ECO:0000313" key="8">
    <source>
        <dbReference type="EMBL" id="KAF8709083.1"/>
    </source>
</evidence>
<dbReference type="InterPro" id="IPR011611">
    <property type="entry name" value="PfkB_dom"/>
</dbReference>
<dbReference type="PANTHER" id="PTHR15921">
    <property type="entry name" value="PRE-MRNA CLEAVAGE COMPLEX II"/>
    <property type="match status" value="1"/>
</dbReference>
<feature type="compositionally biased region" description="Low complexity" evidence="6">
    <location>
        <begin position="695"/>
        <end position="715"/>
    </location>
</feature>
<dbReference type="InterPro" id="IPR006569">
    <property type="entry name" value="CID_dom"/>
</dbReference>
<feature type="non-terminal residue" evidence="8">
    <location>
        <position position="1"/>
    </location>
</feature>
<evidence type="ECO:0000256" key="2">
    <source>
        <dbReference type="ARBA" id="ARBA00022723"/>
    </source>
</evidence>
<evidence type="ECO:0000313" key="9">
    <source>
        <dbReference type="Proteomes" id="UP000602905"/>
    </source>
</evidence>
<dbReference type="GO" id="GO:0006369">
    <property type="term" value="P:termination of RNA polymerase II transcription"/>
    <property type="evidence" value="ECO:0007669"/>
    <property type="project" value="InterPro"/>
</dbReference>
<evidence type="ECO:0000256" key="6">
    <source>
        <dbReference type="SAM" id="MobiDB-lite"/>
    </source>
</evidence>
<keyword evidence="3" id="KW-0418">Kinase</keyword>
<feature type="compositionally biased region" description="Pro residues" evidence="6">
    <location>
        <begin position="684"/>
        <end position="694"/>
    </location>
</feature>
<dbReference type="PRINTS" id="PR00990">
    <property type="entry name" value="RIBOKINASE"/>
</dbReference>
<dbReference type="PANTHER" id="PTHR15921:SF3">
    <property type="entry name" value="PRE-MRNA CLEAVAGE COMPLEX 2 PROTEIN PCF11"/>
    <property type="match status" value="1"/>
</dbReference>
<feature type="region of interest" description="Disordered" evidence="6">
    <location>
        <begin position="653"/>
        <end position="715"/>
    </location>
</feature>
<keyword evidence="4" id="KW-0460">Magnesium</keyword>
<dbReference type="InterPro" id="IPR008942">
    <property type="entry name" value="ENTH_VHS"/>
</dbReference>
<dbReference type="CDD" id="cd16982">
    <property type="entry name" value="CID_Pcf11"/>
    <property type="match status" value="1"/>
</dbReference>
<name>A0A8H7HY86_9AGAM</name>
<dbReference type="InterPro" id="IPR047415">
    <property type="entry name" value="Pcf11_CID"/>
</dbReference>
<dbReference type="SUPFAM" id="SSF53613">
    <property type="entry name" value="Ribokinase-like"/>
    <property type="match status" value="1"/>
</dbReference>
<evidence type="ECO:0000259" key="7">
    <source>
        <dbReference type="PROSITE" id="PS51391"/>
    </source>
</evidence>
<dbReference type="InterPro" id="IPR054127">
    <property type="entry name" value="Pcf11_C"/>
</dbReference>
<dbReference type="Gene3D" id="3.40.1190.20">
    <property type="match status" value="1"/>
</dbReference>
<dbReference type="GO" id="GO:0005737">
    <property type="term" value="C:cytoplasm"/>
    <property type="evidence" value="ECO:0007669"/>
    <property type="project" value="TreeGrafter"/>
</dbReference>
<dbReference type="InterPro" id="IPR029056">
    <property type="entry name" value="Ribokinase-like"/>
</dbReference>
<evidence type="ECO:0000256" key="1">
    <source>
        <dbReference type="ARBA" id="ARBA00022679"/>
    </source>
</evidence>
<dbReference type="GO" id="GO:0046872">
    <property type="term" value="F:metal ion binding"/>
    <property type="evidence" value="ECO:0007669"/>
    <property type="project" value="UniProtKB-KW"/>
</dbReference>
<proteinExistence type="predicted"/>
<dbReference type="GO" id="GO:0000993">
    <property type="term" value="F:RNA polymerase II complex binding"/>
    <property type="evidence" value="ECO:0007669"/>
    <property type="project" value="InterPro"/>
</dbReference>
<comment type="caution">
    <text evidence="8">The sequence shown here is derived from an EMBL/GenBank/DDBJ whole genome shotgun (WGS) entry which is preliminary data.</text>
</comment>
<dbReference type="Pfam" id="PF00294">
    <property type="entry name" value="PfkB"/>
    <property type="match status" value="1"/>
</dbReference>
<dbReference type="CDD" id="cd01174">
    <property type="entry name" value="ribokinase"/>
    <property type="match status" value="1"/>
</dbReference>
<dbReference type="InterPro" id="IPR011877">
    <property type="entry name" value="Ribokinase"/>
</dbReference>
<dbReference type="Proteomes" id="UP000602905">
    <property type="component" value="Unassembled WGS sequence"/>
</dbReference>
<keyword evidence="1" id="KW-0808">Transferase</keyword>
<feature type="region of interest" description="Disordered" evidence="6">
    <location>
        <begin position="770"/>
        <end position="789"/>
    </location>
</feature>
<organism evidence="8 9">
    <name type="scientific">Rhizoctonia solani</name>
    <dbReference type="NCBI Taxonomy" id="456999"/>
    <lineage>
        <taxon>Eukaryota</taxon>
        <taxon>Fungi</taxon>
        <taxon>Dikarya</taxon>
        <taxon>Basidiomycota</taxon>
        <taxon>Agaricomycotina</taxon>
        <taxon>Agaricomycetes</taxon>
        <taxon>Cantharellales</taxon>
        <taxon>Ceratobasidiaceae</taxon>
        <taxon>Rhizoctonia</taxon>
    </lineage>
</organism>
<feature type="domain" description="CID" evidence="7">
    <location>
        <begin position="387"/>
        <end position="571"/>
    </location>
</feature>
<feature type="region of interest" description="Disordered" evidence="6">
    <location>
        <begin position="981"/>
        <end position="1004"/>
    </location>
</feature>
<gene>
    <name evidence="8" type="ORF">RHS03_02711</name>
</gene>